<dbReference type="Proteomes" id="UP001255246">
    <property type="component" value="Unassembled WGS sequence"/>
</dbReference>
<organism evidence="1 2">
    <name type="scientific">Croceitalea rosinachiae</name>
    <dbReference type="NCBI Taxonomy" id="3075596"/>
    <lineage>
        <taxon>Bacteria</taxon>
        <taxon>Pseudomonadati</taxon>
        <taxon>Bacteroidota</taxon>
        <taxon>Flavobacteriia</taxon>
        <taxon>Flavobacteriales</taxon>
        <taxon>Flavobacteriaceae</taxon>
        <taxon>Croceitalea</taxon>
    </lineage>
</organism>
<evidence type="ECO:0000313" key="2">
    <source>
        <dbReference type="Proteomes" id="UP001255246"/>
    </source>
</evidence>
<reference evidence="1 2" key="1">
    <citation type="submission" date="2023-09" db="EMBL/GenBank/DDBJ databases">
        <authorList>
            <person name="Rey-Velasco X."/>
        </authorList>
    </citation>
    <scope>NUCLEOTIDE SEQUENCE [LARGE SCALE GENOMIC DNA]</scope>
    <source>
        <strain evidence="1 2">F388</strain>
    </source>
</reference>
<evidence type="ECO:0000313" key="1">
    <source>
        <dbReference type="EMBL" id="MDT0607788.1"/>
    </source>
</evidence>
<accession>A0ABU3ACZ6</accession>
<keyword evidence="2" id="KW-1185">Reference proteome</keyword>
<dbReference type="EMBL" id="JAVRHR010000002">
    <property type="protein sequence ID" value="MDT0607788.1"/>
    <property type="molecule type" value="Genomic_DNA"/>
</dbReference>
<dbReference type="RefSeq" id="WP_311351856.1">
    <property type="nucleotide sequence ID" value="NZ_JAVRHR010000002.1"/>
</dbReference>
<sequence>MKKLLFLAFFFVILQNLLGQVTFYPPKIEISDHTLSKFLTEFTLAVGKKDSIFIKKHLHPNIFMGFDGDSYGTEAFLERWTFNEPDSKFWKLMEQLLKIGLPSYPENSNRYTIPYTFSDWEKQDSIYDPYSYAVITGKNVNLRDAPSLESSIVGQLEYDLVELLNDQSTSSESNFLGGYLWHYICTVDGAKCGYVYWTYVVSPVRDFRMVFEKIDEKWWIKILTQGD</sequence>
<gene>
    <name evidence="1" type="ORF">RM706_12130</name>
</gene>
<proteinExistence type="predicted"/>
<dbReference type="Gene3D" id="2.30.30.40">
    <property type="entry name" value="SH3 Domains"/>
    <property type="match status" value="1"/>
</dbReference>
<comment type="caution">
    <text evidence="1">The sequence shown here is derived from an EMBL/GenBank/DDBJ whole genome shotgun (WGS) entry which is preliminary data.</text>
</comment>
<protein>
    <submittedName>
        <fullName evidence="1">SH3 domain-containing protein</fullName>
    </submittedName>
</protein>
<name>A0ABU3ACZ6_9FLAO</name>